<dbReference type="EMBL" id="JAUKPO010000033">
    <property type="protein sequence ID" value="MDO1450586.1"/>
    <property type="molecule type" value="Genomic_DNA"/>
</dbReference>
<name>A0ABT8REN5_9BACT</name>
<comment type="caution">
    <text evidence="1">The sequence shown here is derived from an EMBL/GenBank/DDBJ whole genome shotgun (WGS) entry which is preliminary data.</text>
</comment>
<dbReference type="Proteomes" id="UP001168528">
    <property type="component" value="Unassembled WGS sequence"/>
</dbReference>
<organism evidence="1 2">
    <name type="scientific">Rhodocytophaga aerolata</name>
    <dbReference type="NCBI Taxonomy" id="455078"/>
    <lineage>
        <taxon>Bacteria</taxon>
        <taxon>Pseudomonadati</taxon>
        <taxon>Bacteroidota</taxon>
        <taxon>Cytophagia</taxon>
        <taxon>Cytophagales</taxon>
        <taxon>Rhodocytophagaceae</taxon>
        <taxon>Rhodocytophaga</taxon>
    </lineage>
</organism>
<evidence type="ECO:0000313" key="2">
    <source>
        <dbReference type="Proteomes" id="UP001168528"/>
    </source>
</evidence>
<protein>
    <submittedName>
        <fullName evidence="1">Uncharacterized protein</fullName>
    </submittedName>
</protein>
<gene>
    <name evidence="1" type="ORF">Q0590_30205</name>
</gene>
<reference evidence="1" key="1">
    <citation type="submission" date="2023-07" db="EMBL/GenBank/DDBJ databases">
        <title>The genome sequence of Rhodocytophaga aerolata KACC 12507.</title>
        <authorList>
            <person name="Zhang X."/>
        </authorList>
    </citation>
    <scope>NUCLEOTIDE SEQUENCE</scope>
    <source>
        <strain evidence="1">KACC 12507</strain>
    </source>
</reference>
<keyword evidence="2" id="KW-1185">Reference proteome</keyword>
<evidence type="ECO:0000313" key="1">
    <source>
        <dbReference type="EMBL" id="MDO1450586.1"/>
    </source>
</evidence>
<accession>A0ABT8REN5</accession>
<proteinExistence type="predicted"/>
<sequence>MRKALNEIQEKCKAVLEEGNKGVYRTIVSDNNQSSELTVEVKELAITKNGHVKVQYLSAFYKNPEFRTKKGEALLTEVHGLLGEYLPFEEIEWYDNTERHNSIRNYLHSLNSNSNKQIGA</sequence>
<dbReference type="RefSeq" id="WP_302041387.1">
    <property type="nucleotide sequence ID" value="NZ_JAUKPO010000033.1"/>
</dbReference>